<dbReference type="OrthoDB" id="2564085at2759"/>
<dbReference type="EMBL" id="KI669460">
    <property type="protein sequence ID" value="OCF59513.1"/>
    <property type="molecule type" value="Genomic_DNA"/>
</dbReference>
<dbReference type="AlphaFoldDB" id="A0A1B9IVG3"/>
<organism evidence="1 2">
    <name type="scientific">Kwoniella mangroviensis CBS 10435</name>
    <dbReference type="NCBI Taxonomy" id="1331196"/>
    <lineage>
        <taxon>Eukaryota</taxon>
        <taxon>Fungi</taxon>
        <taxon>Dikarya</taxon>
        <taxon>Basidiomycota</taxon>
        <taxon>Agaricomycotina</taxon>
        <taxon>Tremellomycetes</taxon>
        <taxon>Tremellales</taxon>
        <taxon>Cryptococcaceae</taxon>
        <taxon>Kwoniella</taxon>
    </lineage>
</organism>
<dbReference type="Proteomes" id="UP000092583">
    <property type="component" value="Unassembled WGS sequence"/>
</dbReference>
<accession>A0A1B9IVG3</accession>
<evidence type="ECO:0000313" key="2">
    <source>
        <dbReference type="Proteomes" id="UP000092583"/>
    </source>
</evidence>
<evidence type="ECO:0008006" key="3">
    <source>
        <dbReference type="Google" id="ProtNLM"/>
    </source>
</evidence>
<protein>
    <recommendedName>
        <fullName evidence="3">BTB domain-containing protein</fullName>
    </recommendedName>
</protein>
<sequence>MSDVSWISDLDKIAVDIDLETHPVHNDPQAEIIIISNDYVKFRASRYHLVRTSQLFEDLLDTARTVDINLNDIEEPIHLNFPSSTISLFLDLAGVCDPYFADVPITKARSLLDFVEYTMCDRLIDIARSTLMHAAKDEPFELLVIASERDDLDLAKHALRNISTSAFEDEYKEGRSFRVGTVYNIDSIKKYLLRLTPSYHLAILHSIMYLGEMQSIDHDGLWLNSRPAILSTDNWSSIADTFNPAQFWKA</sequence>
<reference evidence="1 2" key="1">
    <citation type="submission" date="2013-07" db="EMBL/GenBank/DDBJ databases">
        <title>The Genome Sequence of Kwoniella mangroviensis CBS10435.</title>
        <authorList>
            <consortium name="The Broad Institute Genome Sequencing Platform"/>
            <person name="Cuomo C."/>
            <person name="Litvintseva A."/>
            <person name="Chen Y."/>
            <person name="Heitman J."/>
            <person name="Sun S."/>
            <person name="Springer D."/>
            <person name="Dromer F."/>
            <person name="Young S.K."/>
            <person name="Zeng Q."/>
            <person name="Gargeya S."/>
            <person name="Fitzgerald M."/>
            <person name="Abouelleil A."/>
            <person name="Alvarado L."/>
            <person name="Berlin A.M."/>
            <person name="Chapman S.B."/>
            <person name="Dewar J."/>
            <person name="Goldberg J."/>
            <person name="Griggs A."/>
            <person name="Gujja S."/>
            <person name="Hansen M."/>
            <person name="Howarth C."/>
            <person name="Imamovic A."/>
            <person name="Larimer J."/>
            <person name="McCowan C."/>
            <person name="Murphy C."/>
            <person name="Pearson M."/>
            <person name="Priest M."/>
            <person name="Roberts A."/>
            <person name="Saif S."/>
            <person name="Shea T."/>
            <person name="Sykes S."/>
            <person name="Wortman J."/>
            <person name="Nusbaum C."/>
            <person name="Birren B."/>
        </authorList>
    </citation>
    <scope>NUCLEOTIDE SEQUENCE [LARGE SCALE GENOMIC DNA]</scope>
    <source>
        <strain evidence="1 2">CBS 10435</strain>
    </source>
</reference>
<keyword evidence="2" id="KW-1185">Reference proteome</keyword>
<name>A0A1B9IVG3_9TREE</name>
<gene>
    <name evidence="1" type="ORF">L486_02180</name>
</gene>
<evidence type="ECO:0000313" key="1">
    <source>
        <dbReference type="EMBL" id="OCF59513.1"/>
    </source>
</evidence>
<reference evidence="2" key="2">
    <citation type="submission" date="2013-12" db="EMBL/GenBank/DDBJ databases">
        <title>Evolution of pathogenesis and genome organization in the Tremellales.</title>
        <authorList>
            <person name="Cuomo C."/>
            <person name="Litvintseva A."/>
            <person name="Heitman J."/>
            <person name="Chen Y."/>
            <person name="Sun S."/>
            <person name="Springer D."/>
            <person name="Dromer F."/>
            <person name="Young S."/>
            <person name="Zeng Q."/>
            <person name="Chapman S."/>
            <person name="Gujja S."/>
            <person name="Saif S."/>
            <person name="Birren B."/>
        </authorList>
    </citation>
    <scope>NUCLEOTIDE SEQUENCE [LARGE SCALE GENOMIC DNA]</scope>
    <source>
        <strain evidence="2">CBS 10435</strain>
    </source>
</reference>
<proteinExistence type="predicted"/>